<evidence type="ECO:0000313" key="8">
    <source>
        <dbReference type="EMBL" id="TNM63864.1"/>
    </source>
</evidence>
<dbReference type="InterPro" id="IPR005950">
    <property type="entry name" value="ModA"/>
</dbReference>
<name>A0A5C4XMZ7_9HYPH</name>
<dbReference type="AlphaFoldDB" id="A0A5C4XMZ7"/>
<dbReference type="InterPro" id="IPR006311">
    <property type="entry name" value="TAT_signal"/>
</dbReference>
<dbReference type="GO" id="GO:1901359">
    <property type="term" value="F:tungstate binding"/>
    <property type="evidence" value="ECO:0007669"/>
    <property type="project" value="UniProtKB-ARBA"/>
</dbReference>
<dbReference type="GO" id="GO:0046872">
    <property type="term" value="F:metal ion binding"/>
    <property type="evidence" value="ECO:0007669"/>
    <property type="project" value="UniProtKB-KW"/>
</dbReference>
<sequence>MKIVNRRWINKAAVAAAMAFVVMGAAMSSAAAQEKITVFAAASMKNALDAANKAWSAEAGKEVTASYAASSALAKQIESGAPADVFISADLDWMKYVSDKKLVKEDTKSNWLGNRIVLVAPKENAKPVDIKQGFDLAGLLNGGKLAMGAPDSVPAGKYGKAALEKLGTWASVEKSVAGAESVRAALALVSRGEAPYGIVYATDAAADPGVAVVGTFPENSHAPIIYPIAILSESKAPDAAAYLEYLKSAKAAPFFEKEGFTVLK</sequence>
<feature type="binding site" evidence="6">
    <location>
        <position position="43"/>
    </location>
    <ligand>
        <name>molybdate</name>
        <dbReference type="ChEBI" id="CHEBI:36264"/>
    </ligand>
</feature>
<dbReference type="GO" id="GO:0030288">
    <property type="term" value="C:outer membrane-bounded periplasmic space"/>
    <property type="evidence" value="ECO:0007669"/>
    <property type="project" value="TreeGrafter"/>
</dbReference>
<feature type="signal peptide" evidence="7">
    <location>
        <begin position="1"/>
        <end position="31"/>
    </location>
</feature>
<dbReference type="PIRSF" id="PIRSF004846">
    <property type="entry name" value="ModA"/>
    <property type="match status" value="1"/>
</dbReference>
<evidence type="ECO:0000256" key="2">
    <source>
        <dbReference type="ARBA" id="ARBA00022505"/>
    </source>
</evidence>
<evidence type="ECO:0000256" key="5">
    <source>
        <dbReference type="ARBA" id="ARBA00062515"/>
    </source>
</evidence>
<feature type="chain" id="PRO_5022812713" evidence="7">
    <location>
        <begin position="32"/>
        <end position="264"/>
    </location>
</feature>
<dbReference type="PANTHER" id="PTHR30632:SF17">
    <property type="entry name" value="MOLYBDATE-BINDING PROTEIN MODA"/>
    <property type="match status" value="1"/>
</dbReference>
<dbReference type="SUPFAM" id="SSF53850">
    <property type="entry name" value="Periplasmic binding protein-like II"/>
    <property type="match status" value="1"/>
</dbReference>
<evidence type="ECO:0000256" key="1">
    <source>
        <dbReference type="ARBA" id="ARBA00009175"/>
    </source>
</evidence>
<dbReference type="Gene3D" id="3.40.190.10">
    <property type="entry name" value="Periplasmic binding protein-like II"/>
    <property type="match status" value="2"/>
</dbReference>
<evidence type="ECO:0000256" key="6">
    <source>
        <dbReference type="PIRSR" id="PIRSR004846-1"/>
    </source>
</evidence>
<feature type="binding site" evidence="6">
    <location>
        <position position="70"/>
    </location>
    <ligand>
        <name>molybdate</name>
        <dbReference type="ChEBI" id="CHEBI:36264"/>
    </ligand>
</feature>
<keyword evidence="2 6" id="KW-0500">Molybdenum</keyword>
<evidence type="ECO:0000256" key="3">
    <source>
        <dbReference type="ARBA" id="ARBA00022723"/>
    </source>
</evidence>
<feature type="binding site" evidence="6">
    <location>
        <position position="200"/>
    </location>
    <ligand>
        <name>molybdate</name>
        <dbReference type="ChEBI" id="CHEBI:36264"/>
    </ligand>
</feature>
<evidence type="ECO:0000256" key="7">
    <source>
        <dbReference type="SAM" id="SignalP"/>
    </source>
</evidence>
<feature type="binding site" evidence="6">
    <location>
        <position position="155"/>
    </location>
    <ligand>
        <name>molybdate</name>
        <dbReference type="ChEBI" id="CHEBI:36264"/>
    </ligand>
</feature>
<proteinExistence type="inferred from homology"/>
<protein>
    <submittedName>
        <fullName evidence="8">Molybdate ABC transporter substrate-binding protein</fullName>
    </submittedName>
</protein>
<dbReference type="GO" id="GO:0015689">
    <property type="term" value="P:molybdate ion transport"/>
    <property type="evidence" value="ECO:0007669"/>
    <property type="project" value="InterPro"/>
</dbReference>
<dbReference type="GO" id="GO:0030973">
    <property type="term" value="F:molybdate ion binding"/>
    <property type="evidence" value="ECO:0007669"/>
    <property type="project" value="TreeGrafter"/>
</dbReference>
<accession>A0A5C4XMZ7</accession>
<comment type="subunit">
    <text evidence="5">The complex is composed of two ATP-binding proteins (ModC), two transmembrane proteins (ModB) and a solute-binding protein (ModA).</text>
</comment>
<organism evidence="8 9">
    <name type="scientific">Aliirhizobium smilacinae</name>
    <dbReference type="NCBI Taxonomy" id="1395944"/>
    <lineage>
        <taxon>Bacteria</taxon>
        <taxon>Pseudomonadati</taxon>
        <taxon>Pseudomonadota</taxon>
        <taxon>Alphaproteobacteria</taxon>
        <taxon>Hyphomicrobiales</taxon>
        <taxon>Rhizobiaceae</taxon>
        <taxon>Aliirhizobium</taxon>
    </lineage>
</organism>
<dbReference type="Proteomes" id="UP000311605">
    <property type="component" value="Unassembled WGS sequence"/>
</dbReference>
<dbReference type="InterPro" id="IPR050682">
    <property type="entry name" value="ModA/WtpA"/>
</dbReference>
<gene>
    <name evidence="8" type="primary">modA</name>
    <name evidence="8" type="ORF">FHP24_13865</name>
</gene>
<dbReference type="PROSITE" id="PS51318">
    <property type="entry name" value="TAT"/>
    <property type="match status" value="1"/>
</dbReference>
<evidence type="ECO:0000313" key="9">
    <source>
        <dbReference type="Proteomes" id="UP000311605"/>
    </source>
</evidence>
<dbReference type="OrthoDB" id="9785015at2"/>
<comment type="similarity">
    <text evidence="1">Belongs to the bacterial solute-binding protein ModA family.</text>
</comment>
<reference evidence="8 9" key="1">
    <citation type="submission" date="2019-06" db="EMBL/GenBank/DDBJ databases">
        <title>The draft genome of Rhizobium smilacinae PTYR-5.</title>
        <authorList>
            <person name="Liu L."/>
            <person name="Li L."/>
            <person name="Zhang X."/>
        </authorList>
    </citation>
    <scope>NUCLEOTIDE SEQUENCE [LARGE SCALE GENOMIC DNA]</scope>
    <source>
        <strain evidence="8 9">PTYR-5</strain>
    </source>
</reference>
<keyword evidence="4 7" id="KW-0732">Signal</keyword>
<dbReference type="CDD" id="cd13536">
    <property type="entry name" value="PBP2_EcModA"/>
    <property type="match status" value="1"/>
</dbReference>
<dbReference type="Pfam" id="PF13531">
    <property type="entry name" value="SBP_bac_11"/>
    <property type="match status" value="1"/>
</dbReference>
<dbReference type="NCBIfam" id="TIGR01256">
    <property type="entry name" value="modA"/>
    <property type="match status" value="1"/>
</dbReference>
<keyword evidence="3 6" id="KW-0479">Metal-binding</keyword>
<dbReference type="PANTHER" id="PTHR30632">
    <property type="entry name" value="MOLYBDATE-BINDING PERIPLASMIC PROTEIN"/>
    <property type="match status" value="1"/>
</dbReference>
<dbReference type="NCBIfam" id="NF007958">
    <property type="entry name" value="PRK10677.1"/>
    <property type="match status" value="1"/>
</dbReference>
<evidence type="ECO:0000256" key="4">
    <source>
        <dbReference type="ARBA" id="ARBA00022729"/>
    </source>
</evidence>
<dbReference type="FunFam" id="3.40.190.10:FF:000035">
    <property type="entry name" value="Molybdate ABC transporter substrate-binding protein"/>
    <property type="match status" value="1"/>
</dbReference>
<dbReference type="EMBL" id="VDMN01000002">
    <property type="protein sequence ID" value="TNM63864.1"/>
    <property type="molecule type" value="Genomic_DNA"/>
</dbReference>
<keyword evidence="9" id="KW-1185">Reference proteome</keyword>
<feature type="binding site" evidence="6">
    <location>
        <position position="182"/>
    </location>
    <ligand>
        <name>molybdate</name>
        <dbReference type="ChEBI" id="CHEBI:36264"/>
    </ligand>
</feature>
<comment type="caution">
    <text evidence="8">The sequence shown here is derived from an EMBL/GenBank/DDBJ whole genome shotgun (WGS) entry which is preliminary data.</text>
</comment>